<protein>
    <submittedName>
        <fullName evidence="2">Oligosaccharide repeat unit polymerase</fullName>
    </submittedName>
</protein>
<keyword evidence="1" id="KW-1133">Transmembrane helix</keyword>
<feature type="transmembrane region" description="Helical" evidence="1">
    <location>
        <begin position="20"/>
        <end position="39"/>
    </location>
</feature>
<feature type="transmembrane region" description="Helical" evidence="1">
    <location>
        <begin position="86"/>
        <end position="108"/>
    </location>
</feature>
<feature type="transmembrane region" description="Helical" evidence="1">
    <location>
        <begin position="347"/>
        <end position="367"/>
    </location>
</feature>
<accession>A0ABY2T6Q0</accession>
<comment type="caution">
    <text evidence="2">The sequence shown here is derived from an EMBL/GenBank/DDBJ whole genome shotgun (WGS) entry which is preliminary data.</text>
</comment>
<dbReference type="RefSeq" id="WP_025219627.1">
    <property type="nucleotide sequence ID" value="NZ_CP006837.1"/>
</dbReference>
<dbReference type="Proteomes" id="UP000308539">
    <property type="component" value="Unassembled WGS sequence"/>
</dbReference>
<keyword evidence="1" id="KW-0472">Membrane</keyword>
<keyword evidence="1" id="KW-0812">Transmembrane</keyword>
<keyword evidence="3" id="KW-1185">Reference proteome</keyword>
<feature type="transmembrane region" description="Helical" evidence="1">
    <location>
        <begin position="374"/>
        <end position="392"/>
    </location>
</feature>
<feature type="transmembrane region" description="Helical" evidence="1">
    <location>
        <begin position="179"/>
        <end position="194"/>
    </location>
</feature>
<sequence length="426" mass="48774">MSELKKVFGKLNKIDMFSPYFFLPFILLLYFFISLFDWYKFEQFGIHVSIWPAVILAVICYYIGVFLIDKLQWTIPTFGLSFLGKYIIHFIVVLTLLGLGSYLMMIFSGSLGITDEANRRNLDPKLNFFSQLLWFGVLLLLSYKMILEKKMTWKKAIGYGSIFAVIMFLFLLMGYRTPLIIMLFTGIIVFHYVVKRVKLTWFLTALFVIGIGFSLFGFIRVMTEDTTKAFNDRTQPDVELTAEEEKNLLTAEQKVNLTPKWVRALNAEAVTSHIVLSTIIEYTKEEDYLKGQIHKGIFSTILPGEQISPRMKVTEVVNSITVERGILVTREQRTTTPTFIGQLFLDGGYLLVAIGFLLYGVLISLIYNKVKQNGIRSFHTVAYAFTITVFTVSMHTGLLDLIFVLMLGFVIIASSILPSNRHKLNN</sequence>
<evidence type="ECO:0000313" key="2">
    <source>
        <dbReference type="EMBL" id="TKI52688.1"/>
    </source>
</evidence>
<feature type="transmembrane region" description="Helical" evidence="1">
    <location>
        <begin position="201"/>
        <end position="222"/>
    </location>
</feature>
<reference evidence="2 3" key="1">
    <citation type="submission" date="2019-04" db="EMBL/GenBank/DDBJ databases">
        <title>Lysinibacillus genome sequencing.</title>
        <authorList>
            <person name="Dunlap C."/>
        </authorList>
    </citation>
    <scope>NUCLEOTIDE SEQUENCE [LARGE SCALE GENOMIC DNA]</scope>
    <source>
        <strain evidence="2 3">NBRC 109424</strain>
    </source>
</reference>
<feature type="transmembrane region" description="Helical" evidence="1">
    <location>
        <begin position="45"/>
        <end position="65"/>
    </location>
</feature>
<proteinExistence type="predicted"/>
<gene>
    <name evidence="2" type="ORF">FC752_19095</name>
</gene>
<evidence type="ECO:0000256" key="1">
    <source>
        <dbReference type="SAM" id="Phobius"/>
    </source>
</evidence>
<dbReference type="Pfam" id="PF01901">
    <property type="entry name" value="O_anti_polymase"/>
    <property type="match status" value="2"/>
</dbReference>
<dbReference type="EMBL" id="SZPV01000040">
    <property type="protein sequence ID" value="TKI52688.1"/>
    <property type="molecule type" value="Genomic_DNA"/>
</dbReference>
<dbReference type="InterPro" id="IPR002760">
    <property type="entry name" value="O_anti_polymase"/>
</dbReference>
<feature type="transmembrane region" description="Helical" evidence="1">
    <location>
        <begin position="156"/>
        <end position="173"/>
    </location>
</feature>
<organism evidence="2 3">
    <name type="scientific">Lysinibacillus varians</name>
    <dbReference type="NCBI Taxonomy" id="1145276"/>
    <lineage>
        <taxon>Bacteria</taxon>
        <taxon>Bacillati</taxon>
        <taxon>Bacillota</taxon>
        <taxon>Bacilli</taxon>
        <taxon>Bacillales</taxon>
        <taxon>Bacillaceae</taxon>
        <taxon>Lysinibacillus</taxon>
    </lineage>
</organism>
<feature type="transmembrane region" description="Helical" evidence="1">
    <location>
        <begin position="128"/>
        <end position="147"/>
    </location>
</feature>
<evidence type="ECO:0000313" key="3">
    <source>
        <dbReference type="Proteomes" id="UP000308539"/>
    </source>
</evidence>
<feature type="transmembrane region" description="Helical" evidence="1">
    <location>
        <begin position="398"/>
        <end position="417"/>
    </location>
</feature>
<name>A0ABY2T6Q0_9BACI</name>